<accession>A0A2P7QHK2</accession>
<protein>
    <submittedName>
        <fullName evidence="9">Rod shape-determining protein MreD</fullName>
    </submittedName>
</protein>
<evidence type="ECO:0000256" key="6">
    <source>
        <dbReference type="ARBA" id="ARBA00022989"/>
    </source>
</evidence>
<evidence type="ECO:0000256" key="3">
    <source>
        <dbReference type="ARBA" id="ARBA00022475"/>
    </source>
</evidence>
<reference evidence="9 10" key="1">
    <citation type="submission" date="2018-03" db="EMBL/GenBank/DDBJ databases">
        <title>The draft genome of Sphingosinicella sp. GL-C-18.</title>
        <authorList>
            <person name="Liu L."/>
            <person name="Li L."/>
            <person name="Liang L."/>
            <person name="Zhang X."/>
            <person name="Wang T."/>
        </authorList>
    </citation>
    <scope>NUCLEOTIDE SEQUENCE [LARGE SCALE GENOMIC DNA]</scope>
    <source>
        <strain evidence="9 10">GL-C-18</strain>
    </source>
</reference>
<dbReference type="InterPro" id="IPR007227">
    <property type="entry name" value="Cell_shape_determining_MreD"/>
</dbReference>
<evidence type="ECO:0000256" key="8">
    <source>
        <dbReference type="SAM" id="Phobius"/>
    </source>
</evidence>
<feature type="transmembrane region" description="Helical" evidence="8">
    <location>
        <begin position="87"/>
        <end position="106"/>
    </location>
</feature>
<keyword evidence="7 8" id="KW-0472">Membrane</keyword>
<dbReference type="AlphaFoldDB" id="A0A2P7QHK2"/>
<comment type="similarity">
    <text evidence="2">Belongs to the MreD family.</text>
</comment>
<name>A0A2P7QHK2_9SPHN</name>
<dbReference type="NCBIfam" id="TIGR03426">
    <property type="entry name" value="shape_MreD"/>
    <property type="match status" value="1"/>
</dbReference>
<keyword evidence="10" id="KW-1185">Reference proteome</keyword>
<dbReference type="EMBL" id="PXYI01000009">
    <property type="protein sequence ID" value="PSJ37410.1"/>
    <property type="molecule type" value="Genomic_DNA"/>
</dbReference>
<evidence type="ECO:0000256" key="5">
    <source>
        <dbReference type="ARBA" id="ARBA00022960"/>
    </source>
</evidence>
<dbReference type="GO" id="GO:0008360">
    <property type="term" value="P:regulation of cell shape"/>
    <property type="evidence" value="ECO:0007669"/>
    <property type="project" value="UniProtKB-KW"/>
</dbReference>
<feature type="transmembrane region" description="Helical" evidence="8">
    <location>
        <begin position="20"/>
        <end position="37"/>
    </location>
</feature>
<keyword evidence="3" id="KW-1003">Cell membrane</keyword>
<evidence type="ECO:0000313" key="9">
    <source>
        <dbReference type="EMBL" id="PSJ37410.1"/>
    </source>
</evidence>
<gene>
    <name evidence="9" type="primary">mreD</name>
    <name evidence="9" type="ORF">C7I55_23140</name>
</gene>
<comment type="subcellular location">
    <subcellularLocation>
        <location evidence="1">Cell membrane</location>
        <topology evidence="1">Multi-pass membrane protein</topology>
    </subcellularLocation>
</comment>
<evidence type="ECO:0000256" key="1">
    <source>
        <dbReference type="ARBA" id="ARBA00004651"/>
    </source>
</evidence>
<evidence type="ECO:0000313" key="10">
    <source>
        <dbReference type="Proteomes" id="UP000241167"/>
    </source>
</evidence>
<feature type="transmembrane region" description="Helical" evidence="8">
    <location>
        <begin position="113"/>
        <end position="134"/>
    </location>
</feature>
<dbReference type="OrthoDB" id="7426601at2"/>
<evidence type="ECO:0000256" key="2">
    <source>
        <dbReference type="ARBA" id="ARBA00007776"/>
    </source>
</evidence>
<feature type="transmembrane region" description="Helical" evidence="8">
    <location>
        <begin position="140"/>
        <end position="162"/>
    </location>
</feature>
<evidence type="ECO:0000256" key="4">
    <source>
        <dbReference type="ARBA" id="ARBA00022692"/>
    </source>
</evidence>
<organism evidence="9 10">
    <name type="scientific">Allosphingosinicella deserti</name>
    <dbReference type="NCBI Taxonomy" id="2116704"/>
    <lineage>
        <taxon>Bacteria</taxon>
        <taxon>Pseudomonadati</taxon>
        <taxon>Pseudomonadota</taxon>
        <taxon>Alphaproteobacteria</taxon>
        <taxon>Sphingomonadales</taxon>
        <taxon>Sphingomonadaceae</taxon>
        <taxon>Allosphingosinicella</taxon>
    </lineage>
</organism>
<dbReference type="Proteomes" id="UP000241167">
    <property type="component" value="Unassembled WGS sequence"/>
</dbReference>
<evidence type="ECO:0000256" key="7">
    <source>
        <dbReference type="ARBA" id="ARBA00023136"/>
    </source>
</evidence>
<keyword evidence="4 8" id="KW-0812">Transmembrane</keyword>
<proteinExistence type="inferred from homology"/>
<keyword evidence="6 8" id="KW-1133">Transmembrane helix</keyword>
<comment type="caution">
    <text evidence="9">The sequence shown here is derived from an EMBL/GenBank/DDBJ whole genome shotgun (WGS) entry which is preliminary data.</text>
</comment>
<keyword evidence="5" id="KW-0133">Cell shape</keyword>
<sequence length="171" mass="19373">MSRIAGSERDVAWWSARRQLVPVLTTLAAALLDSLPIVTQTPLVPDFAFLVLIAWRLLRPELWQAYAALPLGFFADLVAGHPLGQSMAIWTITFLAFDLIDLRVGWRDYWTDWLFASLAIAFHSAAAWYIGWIGGSRTDFMILMPQLVLSLFSFPLVARIVLGLDRWRLAR</sequence>
<dbReference type="GO" id="GO:0005886">
    <property type="term" value="C:plasma membrane"/>
    <property type="evidence" value="ECO:0007669"/>
    <property type="project" value="UniProtKB-SubCell"/>
</dbReference>
<dbReference type="Pfam" id="PF04093">
    <property type="entry name" value="MreD"/>
    <property type="match status" value="1"/>
</dbReference>
<dbReference type="RefSeq" id="WP_106515401.1">
    <property type="nucleotide sequence ID" value="NZ_PXYI01000009.1"/>
</dbReference>